<dbReference type="EMBL" id="FN668645">
    <property type="protein sequence ID" value="CBK21880.2"/>
    <property type="molecule type" value="Genomic_DNA"/>
</dbReference>
<reference evidence="3" key="1">
    <citation type="submission" date="2010-02" db="EMBL/GenBank/DDBJ databases">
        <title>Sequencing and annotation of the Blastocystis hominis genome.</title>
        <authorList>
            <person name="Wincker P."/>
        </authorList>
    </citation>
    <scope>NUCLEOTIDE SEQUENCE</scope>
    <source>
        <strain evidence="3">Singapore isolate B</strain>
    </source>
</reference>
<name>D8M1E1_BLAHO</name>
<evidence type="ECO:0000313" key="3">
    <source>
        <dbReference type="EMBL" id="CBK21880.2"/>
    </source>
</evidence>
<dbReference type="OrthoDB" id="342900at2759"/>
<dbReference type="PANTHER" id="PTHR12891:SF0">
    <property type="entry name" value="MMS19 NUCLEOTIDE EXCISION REPAIR PROTEIN HOMOLOG"/>
    <property type="match status" value="1"/>
</dbReference>
<dbReference type="GO" id="GO:0005634">
    <property type="term" value="C:nucleus"/>
    <property type="evidence" value="ECO:0007669"/>
    <property type="project" value="UniProtKB-SubCell"/>
</dbReference>
<evidence type="ECO:0000313" key="4">
    <source>
        <dbReference type="Proteomes" id="UP000008312"/>
    </source>
</evidence>
<keyword evidence="1" id="KW-0234">DNA repair</keyword>
<dbReference type="InParanoid" id="D8M1E1"/>
<keyword evidence="1" id="KW-0539">Nucleus</keyword>
<keyword evidence="1" id="KW-0227">DNA damage</keyword>
<sequence length="420" mass="47513">MCPELNSENDSIRRRSINLLGKLLSDTTLFFDDQTAQVFFDFFYKRLGDVAVAEELLKAMNSLYERFPAAMSNSVLPCIQYLAKDIRVGTFKYSSRKLVYNLLTSFFTDPPSSLQSHDEEIGSSIIENEKDPRGVVQVCRLLHLTLLHFPHLSPNTLNDLEMLGIGYFPVTYVTPPLVSGNIDLVTSDAVKTAVIEAITSIQRCTPLLLPYLETSLRDTSPNSKEQAALALLRLIEKHGWSRAMTPDAAMTDAEADRWSDLILSEFVEAPAKSTQETALLQVIERVTRGSEREWRERWAARARAFVEKNPVNGEVEHWTWVLRCAALADPAFFDQYSRDLWNSIAATENRDIANSLLAVLLQVLLPHSVEELRHVPFLEQIGDRIERSVSQLTILSYRSLPNDAVPYILVHIVHNVPIMN</sequence>
<dbReference type="PANTHER" id="PTHR12891">
    <property type="entry name" value="DNA REPAIR/TRANSCRIPTION PROTEIN MET18/MMS19"/>
    <property type="match status" value="1"/>
</dbReference>
<evidence type="ECO:0000256" key="1">
    <source>
        <dbReference type="RuleBase" id="RU367072"/>
    </source>
</evidence>
<dbReference type="Proteomes" id="UP000008312">
    <property type="component" value="Unassembled WGS sequence"/>
</dbReference>
<dbReference type="AlphaFoldDB" id="D8M1E1"/>
<comment type="subcellular location">
    <subcellularLocation>
        <location evidence="1">Nucleus</location>
    </subcellularLocation>
</comment>
<feature type="domain" description="MMS19 N-terminal" evidence="2">
    <location>
        <begin position="3"/>
        <end position="239"/>
    </location>
</feature>
<proteinExistence type="inferred from homology"/>
<dbReference type="Gene3D" id="1.25.10.10">
    <property type="entry name" value="Leucine-rich Repeat Variant"/>
    <property type="match status" value="1"/>
</dbReference>
<dbReference type="Pfam" id="PF14500">
    <property type="entry name" value="MMS19_N"/>
    <property type="match status" value="1"/>
</dbReference>
<accession>D8M1E1</accession>
<gene>
    <name evidence="3" type="ORF">GSBLH_T00006361001</name>
</gene>
<dbReference type="GO" id="GO:0051604">
    <property type="term" value="P:protein maturation"/>
    <property type="evidence" value="ECO:0007669"/>
    <property type="project" value="UniProtKB-UniRule"/>
</dbReference>
<dbReference type="InterPro" id="IPR011989">
    <property type="entry name" value="ARM-like"/>
</dbReference>
<protein>
    <recommendedName>
        <fullName evidence="1">MMS19 nucleotide excision repair protein</fullName>
    </recommendedName>
</protein>
<comment type="function">
    <text evidence="1">Key component of the cytosolic iron-sulfur protein assembly (CIA) complex, a multiprotein complex that mediates the incorporation of iron-sulfur cluster into apoproteins specifically involved in DNA metabolism and genomic integrity. In the CIA complex, MMS19 acts as an adapter between early-acting CIA components and a subset of cellular target iron-sulfur proteins.</text>
</comment>
<dbReference type="SUPFAM" id="SSF48371">
    <property type="entry name" value="ARM repeat"/>
    <property type="match status" value="1"/>
</dbReference>
<dbReference type="GeneID" id="24922486"/>
<dbReference type="RefSeq" id="XP_012895928.1">
    <property type="nucleotide sequence ID" value="XM_013040474.1"/>
</dbReference>
<dbReference type="GO" id="GO:0006281">
    <property type="term" value="P:DNA repair"/>
    <property type="evidence" value="ECO:0007669"/>
    <property type="project" value="UniProtKB-UniRule"/>
</dbReference>
<comment type="similarity">
    <text evidence="1">Belongs to the MET18/MMS19 family.</text>
</comment>
<evidence type="ECO:0000259" key="2">
    <source>
        <dbReference type="Pfam" id="PF14500"/>
    </source>
</evidence>
<organism evidence="3">
    <name type="scientific">Blastocystis hominis</name>
    <dbReference type="NCBI Taxonomy" id="12968"/>
    <lineage>
        <taxon>Eukaryota</taxon>
        <taxon>Sar</taxon>
        <taxon>Stramenopiles</taxon>
        <taxon>Bigyra</taxon>
        <taxon>Opalozoa</taxon>
        <taxon>Opalinata</taxon>
        <taxon>Blastocystidae</taxon>
        <taxon>Blastocystis</taxon>
    </lineage>
</organism>
<dbReference type="InterPro" id="IPR016024">
    <property type="entry name" value="ARM-type_fold"/>
</dbReference>
<keyword evidence="4" id="KW-1185">Reference proteome</keyword>
<dbReference type="InterPro" id="IPR029240">
    <property type="entry name" value="MMS19_N"/>
</dbReference>
<dbReference type="GO" id="GO:0097361">
    <property type="term" value="C:cytosolic [4Fe-4S] assembly targeting complex"/>
    <property type="evidence" value="ECO:0007669"/>
    <property type="project" value="UniProtKB-UniRule"/>
</dbReference>
<dbReference type="GO" id="GO:0016226">
    <property type="term" value="P:iron-sulfur cluster assembly"/>
    <property type="evidence" value="ECO:0007669"/>
    <property type="project" value="UniProtKB-UniRule"/>
</dbReference>
<dbReference type="InterPro" id="IPR039920">
    <property type="entry name" value="MMS19"/>
</dbReference>